<reference evidence="4 5" key="1">
    <citation type="submission" date="2016-10" db="EMBL/GenBank/DDBJ databases">
        <title>Comparative genome analysis of multiple Pseudomonas spp. focuses on biocontrol and plant growth promoting traits.</title>
        <authorList>
            <person name="Tao X.-Y."/>
            <person name="Taylor C.G."/>
        </authorList>
    </citation>
    <scope>NUCLEOTIDE SEQUENCE [LARGE SCALE GENOMIC DNA]</scope>
    <source>
        <strain evidence="4 5">37A10</strain>
    </source>
</reference>
<dbReference type="InterPro" id="IPR014994">
    <property type="entry name" value="DUF1843"/>
</dbReference>
<dbReference type="RefSeq" id="WP_123509029.1">
    <property type="nucleotide sequence ID" value="NZ_MOBQ01000008.1"/>
</dbReference>
<evidence type="ECO:0000259" key="2">
    <source>
        <dbReference type="Pfam" id="PF08896"/>
    </source>
</evidence>
<feature type="domain" description="DUF1843" evidence="3">
    <location>
        <begin position="160"/>
        <end position="211"/>
    </location>
</feature>
<protein>
    <recommendedName>
        <fullName evidence="6">DUF1842 domain-containing protein</fullName>
    </recommendedName>
</protein>
<feature type="domain" description="DUF1842" evidence="2">
    <location>
        <begin position="9"/>
        <end position="122"/>
    </location>
</feature>
<feature type="compositionally biased region" description="Basic and acidic residues" evidence="1">
    <location>
        <begin position="202"/>
        <end position="212"/>
    </location>
</feature>
<feature type="region of interest" description="Disordered" evidence="1">
    <location>
        <begin position="193"/>
        <end position="212"/>
    </location>
</feature>
<evidence type="ECO:0000313" key="4">
    <source>
        <dbReference type="EMBL" id="RON49373.1"/>
    </source>
</evidence>
<evidence type="ECO:0000256" key="1">
    <source>
        <dbReference type="SAM" id="MobiDB-lite"/>
    </source>
</evidence>
<sequence length="212" mass="22573">MSGSNQQPVGLFPLAYRIGTSAPGAQSLALNLLVFTPDETVNGTAAITQATNPPLDLHSDVWGEYTYLTVMSPGVSKILITAQGNQGGPGSNSIVNFKVQLVVGTDWKDGIANYSYYDGQRWVEVNNAPARLVEVSSSAFPPLEPGPVIPPQSPYPPIMPLYAAPIQSAIASGDLAQMKNLASLAKQQLDQQPQLQSALEAAKGEISRLERR</sequence>
<dbReference type="Pfam" id="PF08898">
    <property type="entry name" value="DUF1843"/>
    <property type="match status" value="1"/>
</dbReference>
<accession>A0A423KBB1</accession>
<dbReference type="EMBL" id="MOBQ01000008">
    <property type="protein sequence ID" value="RON49373.1"/>
    <property type="molecule type" value="Genomic_DNA"/>
</dbReference>
<dbReference type="OrthoDB" id="1491780at2"/>
<dbReference type="Pfam" id="PF08896">
    <property type="entry name" value="DUF1842"/>
    <property type="match status" value="1"/>
</dbReference>
<dbReference type="InterPro" id="IPR014992">
    <property type="entry name" value="DUF1842"/>
</dbReference>
<evidence type="ECO:0008006" key="6">
    <source>
        <dbReference type="Google" id="ProtNLM"/>
    </source>
</evidence>
<dbReference type="Proteomes" id="UP000285349">
    <property type="component" value="Unassembled WGS sequence"/>
</dbReference>
<proteinExistence type="predicted"/>
<comment type="caution">
    <text evidence="4">The sequence shown here is derived from an EMBL/GenBank/DDBJ whole genome shotgun (WGS) entry which is preliminary data.</text>
</comment>
<dbReference type="AlphaFoldDB" id="A0A423KBB1"/>
<gene>
    <name evidence="4" type="ORF">BK666_07295</name>
</gene>
<evidence type="ECO:0000259" key="3">
    <source>
        <dbReference type="Pfam" id="PF08898"/>
    </source>
</evidence>
<evidence type="ECO:0000313" key="5">
    <source>
        <dbReference type="Proteomes" id="UP000285349"/>
    </source>
</evidence>
<name>A0A423KBB1_9PSED</name>
<organism evidence="4 5">
    <name type="scientific">Pseudomonas frederiksbergensis</name>
    <dbReference type="NCBI Taxonomy" id="104087"/>
    <lineage>
        <taxon>Bacteria</taxon>
        <taxon>Pseudomonadati</taxon>
        <taxon>Pseudomonadota</taxon>
        <taxon>Gammaproteobacteria</taxon>
        <taxon>Pseudomonadales</taxon>
        <taxon>Pseudomonadaceae</taxon>
        <taxon>Pseudomonas</taxon>
    </lineage>
</organism>